<evidence type="ECO:0000256" key="6">
    <source>
        <dbReference type="RuleBase" id="RU362118"/>
    </source>
</evidence>
<keyword evidence="8" id="KW-1185">Reference proteome</keyword>
<organism evidence="7 8">
    <name type="scientific">Comamonas odontotermitis</name>
    <dbReference type="NCBI Taxonomy" id="379895"/>
    <lineage>
        <taxon>Bacteria</taxon>
        <taxon>Pseudomonadati</taxon>
        <taxon>Pseudomonadota</taxon>
        <taxon>Betaproteobacteria</taxon>
        <taxon>Burkholderiales</taxon>
        <taxon>Comamonadaceae</taxon>
        <taxon>Comamonas</taxon>
    </lineage>
</organism>
<dbReference type="GO" id="GO:0016829">
    <property type="term" value="F:lyase activity"/>
    <property type="evidence" value="ECO:0007669"/>
    <property type="project" value="UniProtKB-KW"/>
</dbReference>
<dbReference type="EMBL" id="JACHKZ010000010">
    <property type="protein sequence ID" value="MBB6577948.1"/>
    <property type="molecule type" value="Genomic_DNA"/>
</dbReference>
<proteinExistence type="inferred from homology"/>
<dbReference type="PIRSF" id="PIRSF001434">
    <property type="entry name" value="CGS"/>
    <property type="match status" value="1"/>
</dbReference>
<keyword evidence="4 7" id="KW-0456">Lyase</keyword>
<evidence type="ECO:0000256" key="2">
    <source>
        <dbReference type="ARBA" id="ARBA00009077"/>
    </source>
</evidence>
<comment type="caution">
    <text evidence="7">The sequence shown here is derived from an EMBL/GenBank/DDBJ whole genome shotgun (WGS) entry which is preliminary data.</text>
</comment>
<dbReference type="InterPro" id="IPR015421">
    <property type="entry name" value="PyrdxlP-dep_Trfase_major"/>
</dbReference>
<dbReference type="InterPro" id="IPR006233">
    <property type="entry name" value="Cys_b_lyase_bac"/>
</dbReference>
<evidence type="ECO:0000313" key="8">
    <source>
        <dbReference type="Proteomes" id="UP000562492"/>
    </source>
</evidence>
<dbReference type="InterPro" id="IPR015422">
    <property type="entry name" value="PyrdxlP-dep_Trfase_small"/>
</dbReference>
<evidence type="ECO:0000256" key="1">
    <source>
        <dbReference type="ARBA" id="ARBA00001933"/>
    </source>
</evidence>
<dbReference type="Gene3D" id="3.90.1150.10">
    <property type="entry name" value="Aspartate Aminotransferase, domain 1"/>
    <property type="match status" value="1"/>
</dbReference>
<protein>
    <submittedName>
        <fullName evidence="7">Cystathionine beta-lyase</fullName>
        <ecNumber evidence="7">4.4.1.8</ecNumber>
    </submittedName>
</protein>
<dbReference type="Pfam" id="PF01053">
    <property type="entry name" value="Cys_Met_Meta_PP"/>
    <property type="match status" value="1"/>
</dbReference>
<dbReference type="EC" id="4.4.1.8" evidence="7"/>
<accession>A0ABR6RFT5</accession>
<comment type="catalytic activity">
    <reaction evidence="5">
        <text>L,L-cystathionine + H2O = L-homocysteine + pyruvate + NH4(+)</text>
        <dbReference type="Rhea" id="RHEA:13965"/>
        <dbReference type="ChEBI" id="CHEBI:15361"/>
        <dbReference type="ChEBI" id="CHEBI:15377"/>
        <dbReference type="ChEBI" id="CHEBI:28938"/>
        <dbReference type="ChEBI" id="CHEBI:58161"/>
        <dbReference type="ChEBI" id="CHEBI:58199"/>
    </reaction>
</comment>
<dbReference type="PANTHER" id="PTHR43500">
    <property type="entry name" value="CYSTATHIONINE BETA-LYASE-RELATED"/>
    <property type="match status" value="1"/>
</dbReference>
<comment type="cofactor">
    <cofactor evidence="1 6">
        <name>pyridoxal 5'-phosphate</name>
        <dbReference type="ChEBI" id="CHEBI:597326"/>
    </cofactor>
</comment>
<evidence type="ECO:0000256" key="5">
    <source>
        <dbReference type="ARBA" id="ARBA00047517"/>
    </source>
</evidence>
<comment type="similarity">
    <text evidence="2 6">Belongs to the trans-sulfuration enzymes family.</text>
</comment>
<reference evidence="7 8" key="1">
    <citation type="submission" date="2020-08" db="EMBL/GenBank/DDBJ databases">
        <title>Functional genomics of gut bacteria from endangered species of beetles.</title>
        <authorList>
            <person name="Carlos-Shanley C."/>
        </authorList>
    </citation>
    <scope>NUCLEOTIDE SEQUENCE [LARGE SCALE GENOMIC DNA]</scope>
    <source>
        <strain evidence="7 8">S00124</strain>
    </source>
</reference>
<dbReference type="InterPro" id="IPR000277">
    <property type="entry name" value="Cys/Met-Metab_PyrdxlP-dep_enz"/>
</dbReference>
<name>A0ABR6RFT5_9BURK</name>
<evidence type="ECO:0000313" key="7">
    <source>
        <dbReference type="EMBL" id="MBB6577948.1"/>
    </source>
</evidence>
<sequence length="415" mass="44542">MTEPRTPAPSALTDLIHHPYEPTAPFSAPQPGVFKASSIFFPNVQAMRSWDWKDKSAFTYGLHGTPTAYILEERIAALEGGKHCLLVTSGLAAISVVGLAMLRAGDHVLLPDNVYGPSKGFAESELARYGVSVGYYQPLSVEHCASQIQPNTRLVWLEAAGSVSMEFPDLRALVQLCKEKAIPTAIDNTWGAGLAFNVFDLDGDGSHRLGVDISAHALTKYPSGGGDVLMGAITSRDPAIHRRLQATHMHMGFGVGVNDVETILRSLPSMSLRYYAHDAAARQLAGFMAQQAAVVQVLHPALAGSPGHAHWKAQCGGKTGPHGLEGAAAGLFSVVIDPRYTQSQIDLFCESLRWFKLAYSWGGPISLVVPYRIGSMRSLPEESLKPGTVVRFSIGLEDVADLQADLAQALQKAFG</sequence>
<evidence type="ECO:0000256" key="3">
    <source>
        <dbReference type="ARBA" id="ARBA00022898"/>
    </source>
</evidence>
<gene>
    <name evidence="7" type="ORF">HNP33_002016</name>
</gene>
<evidence type="ECO:0000256" key="4">
    <source>
        <dbReference type="ARBA" id="ARBA00023239"/>
    </source>
</evidence>
<dbReference type="Proteomes" id="UP000562492">
    <property type="component" value="Unassembled WGS sequence"/>
</dbReference>
<keyword evidence="3 6" id="KW-0663">Pyridoxal phosphate</keyword>
<dbReference type="Gene3D" id="3.40.640.10">
    <property type="entry name" value="Type I PLP-dependent aspartate aminotransferase-like (Major domain)"/>
    <property type="match status" value="1"/>
</dbReference>
<dbReference type="SUPFAM" id="SSF53383">
    <property type="entry name" value="PLP-dependent transferases"/>
    <property type="match status" value="1"/>
</dbReference>
<dbReference type="RefSeq" id="WP_184707903.1">
    <property type="nucleotide sequence ID" value="NZ_JACHKZ010000010.1"/>
</dbReference>
<dbReference type="PANTHER" id="PTHR43500:SF1">
    <property type="entry name" value="CYSTATHIONINE BETA-LYASE-RELATED"/>
    <property type="match status" value="1"/>
</dbReference>
<dbReference type="InterPro" id="IPR015424">
    <property type="entry name" value="PyrdxlP-dep_Trfase"/>
</dbReference>